<feature type="domain" description="Ricin B lectin" evidence="18">
    <location>
        <begin position="555"/>
        <end position="674"/>
    </location>
</feature>
<keyword evidence="11" id="KW-1133">Transmembrane helix</keyword>
<evidence type="ECO:0000256" key="1">
    <source>
        <dbReference type="ARBA" id="ARBA00001936"/>
    </source>
</evidence>
<dbReference type="PANTHER" id="PTHR11675:SF131">
    <property type="entry name" value="POLYPEPTIDE N-ACETYLGALACTOSAMINYLTRANSFERASE 9-RELATED"/>
    <property type="match status" value="1"/>
</dbReference>
<dbReference type="CDD" id="cd02510">
    <property type="entry name" value="pp-GalNAc-T"/>
    <property type="match status" value="1"/>
</dbReference>
<evidence type="ECO:0000313" key="20">
    <source>
        <dbReference type="Proteomes" id="UP001347796"/>
    </source>
</evidence>
<dbReference type="SMART" id="SM00458">
    <property type="entry name" value="RICIN"/>
    <property type="match status" value="1"/>
</dbReference>
<comment type="subcellular location">
    <subcellularLocation>
        <location evidence="2 16">Golgi apparatus membrane</location>
        <topology evidence="2 16">Single-pass type II membrane protein</topology>
    </subcellularLocation>
</comment>
<gene>
    <name evidence="19" type="ORF">SNE40_023212</name>
</gene>
<dbReference type="InterPro" id="IPR000772">
    <property type="entry name" value="Ricin_B_lectin"/>
</dbReference>
<protein>
    <recommendedName>
        <fullName evidence="16">Polypeptide N-acetylgalactosaminyltransferase</fullName>
        <ecNumber evidence="16">2.4.1.-</ecNumber>
    </recommendedName>
    <alternativeName>
        <fullName evidence="16">Protein-UDP acetylgalactosaminyltransferase</fullName>
    </alternativeName>
</protein>
<dbReference type="AlphaFoldDB" id="A0AAN8GG85"/>
<reference evidence="19 20" key="1">
    <citation type="submission" date="2024-01" db="EMBL/GenBank/DDBJ databases">
        <title>The genome of the rayed Mediterranean limpet Patella caerulea (Linnaeus, 1758).</title>
        <authorList>
            <person name="Anh-Thu Weber A."/>
            <person name="Halstead-Nussloch G."/>
        </authorList>
    </citation>
    <scope>NUCLEOTIDE SEQUENCE [LARGE SCALE GENOMIC DNA]</scope>
    <source>
        <strain evidence="19">AATW-2023a</strain>
        <tissue evidence="19">Whole specimen</tissue>
    </source>
</reference>
<name>A0AAN8GG85_PATCE</name>
<feature type="coiled-coil region" evidence="17">
    <location>
        <begin position="61"/>
        <end position="115"/>
    </location>
</feature>
<dbReference type="SUPFAM" id="SSF50370">
    <property type="entry name" value="Ricin B-like lectins"/>
    <property type="match status" value="1"/>
</dbReference>
<comment type="pathway">
    <text evidence="3 16">Protein modification; protein glycosylation.</text>
</comment>
<keyword evidence="20" id="KW-1185">Reference proteome</keyword>
<organism evidence="19 20">
    <name type="scientific">Patella caerulea</name>
    <name type="common">Rayed Mediterranean limpet</name>
    <dbReference type="NCBI Taxonomy" id="87958"/>
    <lineage>
        <taxon>Eukaryota</taxon>
        <taxon>Metazoa</taxon>
        <taxon>Spiralia</taxon>
        <taxon>Lophotrochozoa</taxon>
        <taxon>Mollusca</taxon>
        <taxon>Gastropoda</taxon>
        <taxon>Patellogastropoda</taxon>
        <taxon>Patelloidea</taxon>
        <taxon>Patellidae</taxon>
        <taxon>Patella</taxon>
    </lineage>
</organism>
<comment type="similarity">
    <text evidence="4 16">Belongs to the glycosyltransferase 2 family. GalNAc-T subfamily.</text>
</comment>
<dbReference type="EMBL" id="JAZGQO010000021">
    <property type="protein sequence ID" value="KAK6166554.1"/>
    <property type="molecule type" value="Genomic_DNA"/>
</dbReference>
<evidence type="ECO:0000256" key="6">
    <source>
        <dbReference type="ARBA" id="ARBA00022679"/>
    </source>
</evidence>
<dbReference type="Proteomes" id="UP001347796">
    <property type="component" value="Unassembled WGS sequence"/>
</dbReference>
<dbReference type="EC" id="2.4.1.-" evidence="16"/>
<dbReference type="GO" id="GO:0004653">
    <property type="term" value="F:polypeptide N-acetylgalactosaminyltransferase activity"/>
    <property type="evidence" value="ECO:0007669"/>
    <property type="project" value="TreeGrafter"/>
</dbReference>
<dbReference type="GO" id="GO:0030246">
    <property type="term" value="F:carbohydrate binding"/>
    <property type="evidence" value="ECO:0007669"/>
    <property type="project" value="UniProtKB-KW"/>
</dbReference>
<dbReference type="InterPro" id="IPR035992">
    <property type="entry name" value="Ricin_B-like_lectins"/>
</dbReference>
<dbReference type="GO" id="GO:0046872">
    <property type="term" value="F:metal ion binding"/>
    <property type="evidence" value="ECO:0007669"/>
    <property type="project" value="UniProtKB-KW"/>
</dbReference>
<keyword evidence="6 16" id="KW-0808">Transferase</keyword>
<evidence type="ECO:0000256" key="17">
    <source>
        <dbReference type="SAM" id="Coils"/>
    </source>
</evidence>
<dbReference type="GO" id="GO:0006493">
    <property type="term" value="P:protein O-linked glycosylation"/>
    <property type="evidence" value="ECO:0007669"/>
    <property type="project" value="TreeGrafter"/>
</dbReference>
<keyword evidence="17" id="KW-0175">Coiled coil</keyword>
<dbReference type="InterPro" id="IPR029044">
    <property type="entry name" value="Nucleotide-diphossugar_trans"/>
</dbReference>
<dbReference type="SUPFAM" id="SSF53448">
    <property type="entry name" value="Nucleotide-diphospho-sugar transferases"/>
    <property type="match status" value="1"/>
</dbReference>
<dbReference type="Pfam" id="PF00652">
    <property type="entry name" value="Ricin_B_lectin"/>
    <property type="match status" value="1"/>
</dbReference>
<dbReference type="PANTHER" id="PTHR11675">
    <property type="entry name" value="N-ACETYLGALACTOSAMINYLTRANSFERASE"/>
    <property type="match status" value="1"/>
</dbReference>
<dbReference type="FunFam" id="3.90.550.10:FF:000021">
    <property type="entry name" value="Polypeptide N-acetylgalactosaminyltransferase"/>
    <property type="match status" value="1"/>
</dbReference>
<keyword evidence="13" id="KW-0472">Membrane</keyword>
<evidence type="ECO:0000256" key="15">
    <source>
        <dbReference type="ARBA" id="ARBA00023211"/>
    </source>
</evidence>
<dbReference type="Gene3D" id="2.80.10.50">
    <property type="match status" value="1"/>
</dbReference>
<evidence type="ECO:0000256" key="2">
    <source>
        <dbReference type="ARBA" id="ARBA00004323"/>
    </source>
</evidence>
<evidence type="ECO:0000313" key="19">
    <source>
        <dbReference type="EMBL" id="KAK6166554.1"/>
    </source>
</evidence>
<dbReference type="PROSITE" id="PS50231">
    <property type="entry name" value="RICIN_B_LECTIN"/>
    <property type="match status" value="1"/>
</dbReference>
<keyword evidence="8" id="KW-0479">Metal-binding</keyword>
<evidence type="ECO:0000256" key="4">
    <source>
        <dbReference type="ARBA" id="ARBA00005680"/>
    </source>
</evidence>
<dbReference type="GO" id="GO:0000139">
    <property type="term" value="C:Golgi membrane"/>
    <property type="evidence" value="ECO:0007669"/>
    <property type="project" value="UniProtKB-SubCell"/>
</dbReference>
<evidence type="ECO:0000256" key="5">
    <source>
        <dbReference type="ARBA" id="ARBA00022676"/>
    </source>
</evidence>
<keyword evidence="5 16" id="KW-0328">Glycosyltransferase</keyword>
<keyword evidence="9 16" id="KW-0430">Lectin</keyword>
<dbReference type="InterPro" id="IPR045885">
    <property type="entry name" value="GalNAc-T"/>
</dbReference>
<evidence type="ECO:0000256" key="9">
    <source>
        <dbReference type="ARBA" id="ARBA00022734"/>
    </source>
</evidence>
<proteinExistence type="inferred from homology"/>
<sequence length="680" mass="79002">MRLRFIKLIFKLGLLLPLIWFIYLALALIFGDPSDLFPKFKNDLHGENNLHIGKKIKEKNLINLKNNNDLQELDFKKLKEQEQFVARVENPNKDIEENEHEIHKEEHKNNDLKDLIQPADILLNKVKDTENDNIEKAREKLIKDGGGVVRENDKVEEVVEVFKQGDLIPEDEKKSPGDLSGPGEMGKAVVMKRDDLTETEKLLWDEGWKRNSFNQFISDKISLRRTLNDTRIQECKDKQYPQNLPDTSVIIVFHNEAWSTLLRGVHSVIDRSPPSLLREIILVDDFSDMDHLKKPLEKYVAQLPKVRLIRASKREGLTRARIIGFEAAKAQTLTFLDAHCECFPGWLEPLLSEIAYNRFTVPIPVLQVISEFSFALTWRKQRSSMIGGFQMDTLNFDWASIPQRELDRRRSEADPIRSPTMPGGLFSIDKEYFRKIGAYDPGLDYWGGENMELSFKVWMCNGTIEVVTCSNVGHVFRSRNPIRWISTKTNVGKRNSVRVAEVWMDEYKKYFYERINNDVGDYGDVSERKKLRKDLNCKSFDWYVKNVYPELYVPRDAVKTGELVNEGMPRCVDSMGDKRQAALYPCHHQGNNQFWQLTERGQIRQKERVYLCSDNKQGVRISARCTGNPEWVYQDNLTLMNPASGLCLRAKIGGNPDLLLTKCEENKWQRWRFLLKELPS</sequence>
<keyword evidence="7" id="KW-0812">Transmembrane</keyword>
<evidence type="ECO:0000256" key="12">
    <source>
        <dbReference type="ARBA" id="ARBA00023034"/>
    </source>
</evidence>
<evidence type="ECO:0000256" key="3">
    <source>
        <dbReference type="ARBA" id="ARBA00004922"/>
    </source>
</evidence>
<keyword evidence="15 16" id="KW-0464">Manganese</keyword>
<keyword evidence="12 16" id="KW-0333">Golgi apparatus</keyword>
<accession>A0AAN8GG85</accession>
<dbReference type="Gene3D" id="3.90.550.10">
    <property type="entry name" value="Spore Coat Polysaccharide Biosynthesis Protein SpsA, Chain A"/>
    <property type="match status" value="1"/>
</dbReference>
<evidence type="ECO:0000256" key="13">
    <source>
        <dbReference type="ARBA" id="ARBA00023136"/>
    </source>
</evidence>
<evidence type="ECO:0000256" key="16">
    <source>
        <dbReference type="RuleBase" id="RU361242"/>
    </source>
</evidence>
<evidence type="ECO:0000259" key="18">
    <source>
        <dbReference type="SMART" id="SM00458"/>
    </source>
</evidence>
<keyword evidence="10" id="KW-0735">Signal-anchor</keyword>
<dbReference type="InterPro" id="IPR001173">
    <property type="entry name" value="Glyco_trans_2-like"/>
</dbReference>
<comment type="caution">
    <text evidence="19">The sequence shown here is derived from an EMBL/GenBank/DDBJ whole genome shotgun (WGS) entry which is preliminary data.</text>
</comment>
<comment type="cofactor">
    <cofactor evidence="1 16">
        <name>Mn(2+)</name>
        <dbReference type="ChEBI" id="CHEBI:29035"/>
    </cofactor>
</comment>
<keyword evidence="14 16" id="KW-1015">Disulfide bond</keyword>
<evidence type="ECO:0000256" key="8">
    <source>
        <dbReference type="ARBA" id="ARBA00022723"/>
    </source>
</evidence>
<evidence type="ECO:0000256" key="10">
    <source>
        <dbReference type="ARBA" id="ARBA00022968"/>
    </source>
</evidence>
<evidence type="ECO:0000256" key="14">
    <source>
        <dbReference type="ARBA" id="ARBA00023157"/>
    </source>
</evidence>
<evidence type="ECO:0000256" key="11">
    <source>
        <dbReference type="ARBA" id="ARBA00022989"/>
    </source>
</evidence>
<dbReference type="Pfam" id="PF00535">
    <property type="entry name" value="Glycos_transf_2"/>
    <property type="match status" value="1"/>
</dbReference>
<evidence type="ECO:0000256" key="7">
    <source>
        <dbReference type="ARBA" id="ARBA00022692"/>
    </source>
</evidence>